<sequence>MSKKILLFFLFSSLSLFCFAQDSFSSIWDTTQDGISGNNQITIPTNPSYTYSYSIDWGDGNSDTSVTGDITHTYATAGTYTVSISGNFPAIYFNDTGDRLKILEILSWGNIQWETMEDAFHGCENLNFDAIGSPDLSQVSSLRNMFKECVTFNGIVNDWDVSGITDISGMFFNTDMFNRPLDRWNTISVTTMAETFRSANRFNEPLDNWNTASVTDMSYMFSSANSFNQNINNWDVSQVTTMEGMFSSASRFNQPLNNWNVSNVTDMSNMFQGTDFDLPLDNWDVSNVTDMSGMFSQYSDFNQNINNWNVSSVTDMSQMFLRATRFNQPLDQWDVSNVTDMRGMFDGFFVAMIFNQPLNSWDVSNVTNMSNMFRDCVPFNQPLNNWNVSSVIDINGMFSGSSNFNRTSFDQPLTSWNISNVTNMSRMFQFSSFDQPLDSWDVSGVTAMEAMFRGAQFNQQLNTWNIAGVTNMRDMFRNASLFNQALNNWDVSLVTNMNGMFANATSFDQDLGGWSIGNVTNMTEMLNSAGLSQENYDSTLIGWAAQTVQPNINLGANNLTYCDGRNARQDLIDNSGWNITGDSINCSFVTCTSFISPMDGETNVPANFDLRWNPAPNATGYRATVRVDRGGSIITILDNEDQGNVVGIDFTSDLLPGDVVYATVVPYNGEGPATDCEEISFTVVASWQNSPDAFIITIDTRILDSNSTPANQLRLELNNGFPNNYSYDFSVDWGDNQYNNNVTDNITHTYLNPGIYTIAIIGDYPGHYYGSSNRDNNKLISMDQWGTQQWDSMRRTFYYCENMVYNATDIPDLSQVTDMSDMFGSAVLFNSDISSWDVSNVTNMSRMFIGAVEFNQPLDNWNVSNVTNMSGMFLAARKFDQPIGNWNVSNVTNMSRMFEQATVFNQPLNNWNVSNVTNMADMFERAVAFDQPLNNWNVSNVTNMAEMFSGFVTDMVFNQALDSWDVSSVTDMSEMFRRCVNFDQPLNTWNVGAVNTTQEMFEGARSFNQPLDQWNVSNVTNMSEMFSNADSFDQNINSWNVTNVTNMRGMFSFADVFNQPLNNWDVNSVVDMSYMFRGAGAFDQPLNTWNVSAVATMISMFENASVFNQPLSDWDVSSVTLMGSMFEGASAFDQAIGTWDVASVTLFEAMFKEAAAFNQPLNTWDTGEALNMAEMFNGANTFNQNLDSWDVSFVTTMEAMFKDAFSYNQSMDSWNVASVTTMRQMFYNARAFNGTIDSWNVRRVITMEDMFREAASFNQSVNSWRVAGVENMNRMFSNATAYDQAMDRWDIGLVSMRSMFSNATTLDQYLGDWDVSRVTNMTNMLDNTSLSRENYDNTLIAWSDLTLTPGITMGALTLPYCDALEERQSMIDNFGWSFVGDILDCPIPVCTQLVSPTNGATDVPVNTNLTWEETLYARGYRLTVRVDPGNILLVDNEEVFDTSYQFATDFLGGETVYVTLIPFNNEGDASACAQESFTITSNSTPTVPDCTSLSSPINDAIDVAISTDLSWNPIANADGYRITLGTASGANDILDSFDVGNVTTYDLAVDLPEDSQIFVTIIPYNSEGNATGCAEELFTTEIIPTPPVCTGLTSPLDGATNVNIDTNLSWSAVDGATGYLLIVGTTSGGIEIINNVDVGNVTFYDFSTALLENRTYYVTIIPYNEVGDAIGCNEESFRTGNSTADDPPVCTSLSAPANGASDIAITADLNWNAISNADGYRLTVGTTSGGNDILNNLDVGNVTLYNLPADLPSNSTIYVTIIPYNINGDATGCAEEIFTTEVIPPVCTSLTLPLNGATDVDVATNLSWTPIAEATGYRITIGTASGGNDILDNFDVGNVSTYDLPTDLPEDATIYVTIVPYNADGDATGCSEALFTTEILPRAPECTSLAAPTNNATDVALGANLSWNSVANATGYLVTVGTTSGGNDILDSFDVGNVTTYDLPTDLPASSTIFVTIIPYNAIGDATGCLEESFTTETPAASCSNLIVPAFDAMNVPVNTNLTWNAANYAVSYTISIGTSTGAQDLLPLTDVGNVTTFDPPNDLPANTRIFVTITAINALGDGTVCGDDQFTTGETVPECTSLTDPLDGAINVSIDSNISWNATANADGYRLTIGTSSGGNDLLDNENVGNITTYDPPTDLPENMRIFITIIPFNAAGDAVSCIEESFTTEIIPVIPQCTSLINPTNGAVDVALDVDLIWNEIANAEGYRLTVGTFSGGNNILDDLDVGNTTFYDLTADLPENSIIYVNIVPYNFIGDAIGCVEESFTTFFDTSFVDETKYGFSPDGDGINEYWEIVGIENYPDNIVSIFNRWGDLVFEVRGYNNSSRAFRGEANRAIADGKQLPEGTYFFNLSFEGAHPYKKTQGFLVLKR</sequence>
<dbReference type="Pfam" id="PF13585">
    <property type="entry name" value="CHU_C"/>
    <property type="match status" value="1"/>
</dbReference>
<dbReference type="EMBL" id="JBHTJH010000017">
    <property type="protein sequence ID" value="MFD0863022.1"/>
    <property type="molecule type" value="Genomic_DNA"/>
</dbReference>
<dbReference type="NCBIfam" id="TIGR02167">
    <property type="entry name" value="Liste_lipo_26"/>
    <property type="match status" value="9"/>
</dbReference>
<evidence type="ECO:0000313" key="4">
    <source>
        <dbReference type="Proteomes" id="UP001596978"/>
    </source>
</evidence>
<dbReference type="InterPro" id="IPR013783">
    <property type="entry name" value="Ig-like_fold"/>
</dbReference>
<accession>A0ABW3D0L7</accession>
<keyword evidence="4" id="KW-1185">Reference proteome</keyword>
<evidence type="ECO:0000313" key="3">
    <source>
        <dbReference type="EMBL" id="MFD0863022.1"/>
    </source>
</evidence>
<dbReference type="PROSITE" id="PS50093">
    <property type="entry name" value="PKD"/>
    <property type="match status" value="1"/>
</dbReference>
<dbReference type="CDD" id="cd00146">
    <property type="entry name" value="PKD"/>
    <property type="match status" value="1"/>
</dbReference>
<evidence type="ECO:0000259" key="2">
    <source>
        <dbReference type="PROSITE" id="PS50093"/>
    </source>
</evidence>
<keyword evidence="1" id="KW-0732">Signal</keyword>
<feature type="chain" id="PRO_5046518636" evidence="1">
    <location>
        <begin position="21"/>
        <end position="2372"/>
    </location>
</feature>
<comment type="caution">
    <text evidence="3">The sequence shown here is derived from an EMBL/GenBank/DDBJ whole genome shotgun (WGS) entry which is preliminary data.</text>
</comment>
<feature type="domain" description="PKD" evidence="2">
    <location>
        <begin position="46"/>
        <end position="85"/>
    </location>
</feature>
<name>A0ABW3D0L7_9FLAO</name>
<dbReference type="InterPro" id="IPR000601">
    <property type="entry name" value="PKD_dom"/>
</dbReference>
<protein>
    <submittedName>
        <fullName evidence="3">BspA family leucine-rich repeat surface protein</fullName>
    </submittedName>
</protein>
<dbReference type="InterPro" id="IPR035986">
    <property type="entry name" value="PKD_dom_sf"/>
</dbReference>
<dbReference type="Pfam" id="PF03382">
    <property type="entry name" value="DUF285"/>
    <property type="match status" value="6"/>
</dbReference>
<dbReference type="NCBIfam" id="TIGR04131">
    <property type="entry name" value="Bac_Flav_CTERM"/>
    <property type="match status" value="1"/>
</dbReference>
<dbReference type="InterPro" id="IPR011889">
    <property type="entry name" value="Liste_lipo_26"/>
</dbReference>
<reference evidence="4" key="1">
    <citation type="journal article" date="2019" name="Int. J. Syst. Evol. Microbiol.">
        <title>The Global Catalogue of Microorganisms (GCM) 10K type strain sequencing project: providing services to taxonomists for standard genome sequencing and annotation.</title>
        <authorList>
            <consortium name="The Broad Institute Genomics Platform"/>
            <consortium name="The Broad Institute Genome Sequencing Center for Infectious Disease"/>
            <person name="Wu L."/>
            <person name="Ma J."/>
        </authorList>
    </citation>
    <scope>NUCLEOTIDE SEQUENCE [LARGE SCALE GENOMIC DNA]</scope>
    <source>
        <strain evidence="4">CCUG 62952</strain>
    </source>
</reference>
<dbReference type="Gene3D" id="2.60.40.10">
    <property type="entry name" value="Immunoglobulins"/>
    <property type="match status" value="5"/>
</dbReference>
<dbReference type="InterPro" id="IPR005046">
    <property type="entry name" value="DUF285"/>
</dbReference>
<dbReference type="RefSeq" id="WP_386408694.1">
    <property type="nucleotide sequence ID" value="NZ_JBHTJH010000017.1"/>
</dbReference>
<gene>
    <name evidence="3" type="ORF">ACFQ1M_12475</name>
</gene>
<dbReference type="SUPFAM" id="SSF49265">
    <property type="entry name" value="Fibronectin type III"/>
    <property type="match status" value="1"/>
</dbReference>
<dbReference type="InterPro" id="IPR026341">
    <property type="entry name" value="T9SS_type_B"/>
</dbReference>
<dbReference type="InterPro" id="IPR036116">
    <property type="entry name" value="FN3_sf"/>
</dbReference>
<dbReference type="SUPFAM" id="SSF49299">
    <property type="entry name" value="PKD domain"/>
    <property type="match status" value="2"/>
</dbReference>
<dbReference type="Proteomes" id="UP001596978">
    <property type="component" value="Unassembled WGS sequence"/>
</dbReference>
<organism evidence="3 4">
    <name type="scientific">Sungkyunkwania multivorans</name>
    <dbReference type="NCBI Taxonomy" id="1173618"/>
    <lineage>
        <taxon>Bacteria</taxon>
        <taxon>Pseudomonadati</taxon>
        <taxon>Bacteroidota</taxon>
        <taxon>Flavobacteriia</taxon>
        <taxon>Flavobacteriales</taxon>
        <taxon>Flavobacteriaceae</taxon>
        <taxon>Sungkyunkwania</taxon>
    </lineage>
</organism>
<proteinExistence type="predicted"/>
<evidence type="ECO:0000256" key="1">
    <source>
        <dbReference type="SAM" id="SignalP"/>
    </source>
</evidence>
<feature type="signal peptide" evidence="1">
    <location>
        <begin position="1"/>
        <end position="20"/>
    </location>
</feature>